<dbReference type="PANTHER" id="PTHR11908">
    <property type="entry name" value="XANTHINE DEHYDROGENASE"/>
    <property type="match status" value="1"/>
</dbReference>
<dbReference type="InterPro" id="IPR008274">
    <property type="entry name" value="AldOxase/xan_DH_MoCoBD1"/>
</dbReference>
<evidence type="ECO:0000313" key="5">
    <source>
        <dbReference type="EMBL" id="ASG25112.1"/>
    </source>
</evidence>
<name>A0A248K2E8_9PROT</name>
<dbReference type="EMBL" id="CP022113">
    <property type="protein sequence ID" value="ASG25112.1"/>
    <property type="molecule type" value="Genomic_DNA"/>
</dbReference>
<dbReference type="Pfam" id="PF02738">
    <property type="entry name" value="MoCoBD_1"/>
    <property type="match status" value="1"/>
</dbReference>
<dbReference type="Gene3D" id="3.90.1170.50">
    <property type="entry name" value="Aldehyde oxidase/xanthine dehydrogenase, a/b hammerhead"/>
    <property type="match status" value="1"/>
</dbReference>
<feature type="domain" description="Aldehyde oxidase/xanthine dehydrogenase a/b hammerhead" evidence="4">
    <location>
        <begin position="36"/>
        <end position="146"/>
    </location>
</feature>
<dbReference type="PANTHER" id="PTHR11908:SF132">
    <property type="entry name" value="ALDEHYDE OXIDASE 1-RELATED"/>
    <property type="match status" value="1"/>
</dbReference>
<dbReference type="SMART" id="SM01008">
    <property type="entry name" value="Ald_Xan_dh_C"/>
    <property type="match status" value="1"/>
</dbReference>
<evidence type="ECO:0000256" key="3">
    <source>
        <dbReference type="SAM" id="MobiDB-lite"/>
    </source>
</evidence>
<dbReference type="SUPFAM" id="SSF56003">
    <property type="entry name" value="Molybdenum cofactor-binding domain"/>
    <property type="match status" value="1"/>
</dbReference>
<proteinExistence type="predicted"/>
<dbReference type="InterPro" id="IPR000674">
    <property type="entry name" value="Ald_Oxase/Xan_DH_a/b"/>
</dbReference>
<dbReference type="SUPFAM" id="SSF54665">
    <property type="entry name" value="CO dehydrogenase molybdoprotein N-domain-like"/>
    <property type="match status" value="1"/>
</dbReference>
<dbReference type="InterPro" id="IPR037165">
    <property type="entry name" value="AldOxase/xan_DH_Mopterin-bd_sf"/>
</dbReference>
<dbReference type="Pfam" id="PF20256">
    <property type="entry name" value="MoCoBD_2"/>
    <property type="match status" value="1"/>
</dbReference>
<dbReference type="InterPro" id="IPR036856">
    <property type="entry name" value="Ald_Oxase/Xan_DH_a/b_sf"/>
</dbReference>
<evidence type="ECO:0000259" key="4">
    <source>
        <dbReference type="SMART" id="SM01008"/>
    </source>
</evidence>
<gene>
    <name evidence="5" type="ORF">Y958_29535</name>
</gene>
<dbReference type="GO" id="GO:0016491">
    <property type="term" value="F:oxidoreductase activity"/>
    <property type="evidence" value="ECO:0007669"/>
    <property type="project" value="UniProtKB-KW"/>
</dbReference>
<dbReference type="AlphaFoldDB" id="A0A248K2E8"/>
<evidence type="ECO:0000256" key="2">
    <source>
        <dbReference type="ARBA" id="ARBA00023002"/>
    </source>
</evidence>
<organism evidence="5 6">
    <name type="scientific">Nitrospirillum viridazoti CBAmc</name>
    <dbReference type="NCBI Taxonomy" id="1441467"/>
    <lineage>
        <taxon>Bacteria</taxon>
        <taxon>Pseudomonadati</taxon>
        <taxon>Pseudomonadota</taxon>
        <taxon>Alphaproteobacteria</taxon>
        <taxon>Rhodospirillales</taxon>
        <taxon>Azospirillaceae</taxon>
        <taxon>Nitrospirillum</taxon>
        <taxon>Nitrospirillum viridazoti</taxon>
    </lineage>
</organism>
<dbReference type="GO" id="GO:0005506">
    <property type="term" value="F:iron ion binding"/>
    <property type="evidence" value="ECO:0007669"/>
    <property type="project" value="InterPro"/>
</dbReference>
<dbReference type="InterPro" id="IPR016208">
    <property type="entry name" value="Ald_Oxase/xanthine_DH-like"/>
</dbReference>
<feature type="compositionally biased region" description="Pro residues" evidence="3">
    <location>
        <begin position="1"/>
        <end position="17"/>
    </location>
</feature>
<reference evidence="5 6" key="1">
    <citation type="submission" date="2017-06" db="EMBL/GenBank/DDBJ databases">
        <title>Complete genome sequence of Nitrospirillum amazonense strain CBAmC, an endophytic nitrogen-fixing and plant growth-promoting bacterium, isolated from sugarcane.</title>
        <authorList>
            <person name="Schwab S."/>
            <person name="dos Santos Teixeira K.R."/>
            <person name="Simoes Araujo J.L."/>
            <person name="Soares Vidal M."/>
            <person name="Borges de Freitas H.R."/>
            <person name="Rivello Crivelaro A.L."/>
            <person name="Bueno de Camargo Nunes A."/>
            <person name="dos Santos C.M."/>
            <person name="Palmeira da Silva Rosa D."/>
            <person name="da Silva Padilha D."/>
            <person name="da Silva E."/>
            <person name="Araujo Terra L."/>
            <person name="Soares Mendes V."/>
            <person name="Farinelli L."/>
            <person name="Magalhaes Cruz L."/>
            <person name="Baldani J.I."/>
        </authorList>
    </citation>
    <scope>NUCLEOTIDE SEQUENCE [LARGE SCALE GENOMIC DNA]</scope>
    <source>
        <strain evidence="5 6">CBAmC</strain>
    </source>
</reference>
<dbReference type="Gene3D" id="3.30.365.10">
    <property type="entry name" value="Aldehyde oxidase/xanthine dehydrogenase, molybdopterin binding domain"/>
    <property type="match status" value="4"/>
</dbReference>
<keyword evidence="6" id="KW-1185">Reference proteome</keyword>
<keyword evidence="2" id="KW-0560">Oxidoreductase</keyword>
<keyword evidence="1" id="KW-0500">Molybdenum</keyword>
<dbReference type="Pfam" id="PF01315">
    <property type="entry name" value="Ald_Xan_dh_C"/>
    <property type="match status" value="1"/>
</dbReference>
<feature type="region of interest" description="Disordered" evidence="3">
    <location>
        <begin position="1"/>
        <end position="24"/>
    </location>
</feature>
<accession>A0A248K2E8</accession>
<evidence type="ECO:0000313" key="6">
    <source>
        <dbReference type="Proteomes" id="UP000197153"/>
    </source>
</evidence>
<sequence>MPDAVPPPPGQPFPGNPSPENMGAPVARIDGRLKVTGQARYPADTPLHNLAHGVMVTSTIARGRIRSLDTTAAASVPGVLLVLTRDQAQGQLTAPKFGTGGSTSIQPLNEERIWHDGQTVAIVVAETPEVAREAADLVAITYDHDTPSAGFDASGVEIVDGAGASPMYPEDPKAGDFDTAFKAAPVVLDATYNTAAQHHNPMELFSTTAEWNDGQLTVYEPSQFVAGWRAQLAKQLDMDAANIRVVSEYIGGAFGSKGPMTPRTAAVALAAKLVKRPVRCVCARAQGYTTATFRAETRQRIRMGAGRDGKIRAFSHEGWELTSRPDDYVVGGTETTARLYAYGAVHTKVQLVKADRNTPGYMRSPPETPYVFGLECAMDEMAEKLGLDPVEFRRVNDTQADPVSGKRYTSRSLMRCYDEAAAAFGWQRRLDAGVWKTGAMREGDWLVGLGCATAVYPTQVAPCAARVRLTADGKALLQTSAHEIGTGVRTVAAQTAAQALGLSVEDVTVEMGDSALPAGPVAGGSVSTASVCSAVLKACGAIRDKLYRAATVNSGPPATPESFTLRDGMAVLDSGRSAPLSALLQKLGTTQLEEYAEFAPEGSAPGAVEQLRQGNPGIMGGAKGPVLMYAFGAEFVEVRVHARTGEIRVPRMVGAFAAGRIMNPRTARSQLMGGMIWGLGAALHEMTEIDPRHARTVNRDLQDYLLPVNADVEGVEVILVPETDTEVNPAGVKGLGELGNVGTSSAIASAIYHATGRRLRDIPMRLDTLLQLQQT</sequence>
<dbReference type="InterPro" id="IPR046867">
    <property type="entry name" value="AldOxase/xan_DH_MoCoBD2"/>
</dbReference>
<dbReference type="KEGG" id="nao:Y958_29535"/>
<dbReference type="Proteomes" id="UP000197153">
    <property type="component" value="Chromosome 4"/>
</dbReference>
<evidence type="ECO:0000256" key="1">
    <source>
        <dbReference type="ARBA" id="ARBA00022505"/>
    </source>
</evidence>
<protein>
    <submittedName>
        <fullName evidence="5">Xanthine dehydrogenase</fullName>
    </submittedName>
</protein>